<dbReference type="SUPFAM" id="SSF56281">
    <property type="entry name" value="Metallo-hydrolase/oxidoreductase"/>
    <property type="match status" value="1"/>
</dbReference>
<dbReference type="CDD" id="cd07730">
    <property type="entry name" value="metallo-hydrolase-like_MBL-fold"/>
    <property type="match status" value="1"/>
</dbReference>
<dbReference type="AlphaFoldDB" id="A0AAD7AS65"/>
<keyword evidence="7" id="KW-1185">Reference proteome</keyword>
<dbReference type="PANTHER" id="PTHR42978:SF5">
    <property type="entry name" value="METALLO-BETA-LACTAMASE DOMAIN-CONTAINING PROTEIN"/>
    <property type="match status" value="1"/>
</dbReference>
<name>A0AAD7AS65_9AGAR</name>
<keyword evidence="4" id="KW-0862">Zinc</keyword>
<dbReference type="PANTHER" id="PTHR42978">
    <property type="entry name" value="QUORUM-QUENCHING LACTONASE YTNP-RELATED-RELATED"/>
    <property type="match status" value="1"/>
</dbReference>
<evidence type="ECO:0000256" key="4">
    <source>
        <dbReference type="ARBA" id="ARBA00022833"/>
    </source>
</evidence>
<gene>
    <name evidence="6" type="ORF">DFH08DRAFT_679863</name>
</gene>
<dbReference type="InterPro" id="IPR036866">
    <property type="entry name" value="RibonucZ/Hydroxyglut_hydro"/>
</dbReference>
<organism evidence="6 7">
    <name type="scientific">Mycena albidolilacea</name>
    <dbReference type="NCBI Taxonomy" id="1033008"/>
    <lineage>
        <taxon>Eukaryota</taxon>
        <taxon>Fungi</taxon>
        <taxon>Dikarya</taxon>
        <taxon>Basidiomycota</taxon>
        <taxon>Agaricomycotina</taxon>
        <taxon>Agaricomycetes</taxon>
        <taxon>Agaricomycetidae</taxon>
        <taxon>Agaricales</taxon>
        <taxon>Marasmiineae</taxon>
        <taxon>Mycenaceae</taxon>
        <taxon>Mycena</taxon>
    </lineage>
</organism>
<dbReference type="EMBL" id="JARIHO010000002">
    <property type="protein sequence ID" value="KAJ7366759.1"/>
    <property type="molecule type" value="Genomic_DNA"/>
</dbReference>
<dbReference type="Gene3D" id="3.60.15.10">
    <property type="entry name" value="Ribonuclease Z/Hydroxyacylglutathione hydrolase-like"/>
    <property type="match status" value="1"/>
</dbReference>
<proteinExistence type="inferred from homology"/>
<dbReference type="InterPro" id="IPR051013">
    <property type="entry name" value="MBL_superfamily_lactonases"/>
</dbReference>
<dbReference type="SMART" id="SM00849">
    <property type="entry name" value="Lactamase_B"/>
    <property type="match status" value="1"/>
</dbReference>
<comment type="caution">
    <text evidence="6">The sequence shown here is derived from an EMBL/GenBank/DDBJ whole genome shotgun (WGS) entry which is preliminary data.</text>
</comment>
<evidence type="ECO:0000313" key="6">
    <source>
        <dbReference type="EMBL" id="KAJ7366759.1"/>
    </source>
</evidence>
<evidence type="ECO:0000256" key="2">
    <source>
        <dbReference type="ARBA" id="ARBA00022723"/>
    </source>
</evidence>
<keyword evidence="2" id="KW-0479">Metal-binding</keyword>
<protein>
    <submittedName>
        <fullName evidence="6">Beta-lactamase-like protein</fullName>
    </submittedName>
</protein>
<dbReference type="InterPro" id="IPR001279">
    <property type="entry name" value="Metallo-B-lactamas"/>
</dbReference>
<comment type="similarity">
    <text evidence="1">Belongs to the metallo-beta-lactamase superfamily.</text>
</comment>
<dbReference type="Proteomes" id="UP001218218">
    <property type="component" value="Unassembled WGS sequence"/>
</dbReference>
<evidence type="ECO:0000313" key="7">
    <source>
        <dbReference type="Proteomes" id="UP001218218"/>
    </source>
</evidence>
<evidence type="ECO:0000256" key="1">
    <source>
        <dbReference type="ARBA" id="ARBA00007749"/>
    </source>
</evidence>
<dbReference type="Pfam" id="PF00753">
    <property type="entry name" value="Lactamase_B"/>
    <property type="match status" value="1"/>
</dbReference>
<dbReference type="GO" id="GO:0016787">
    <property type="term" value="F:hydrolase activity"/>
    <property type="evidence" value="ECO:0007669"/>
    <property type="project" value="UniProtKB-KW"/>
</dbReference>
<dbReference type="GO" id="GO:0046872">
    <property type="term" value="F:metal ion binding"/>
    <property type="evidence" value="ECO:0007669"/>
    <property type="project" value="UniProtKB-KW"/>
</dbReference>
<sequence length="358" mass="38974">MSFRELGIPASNATVSIKAFDVAPDPHTFALPAGMVMQPVLPGHELFHAPVFAFLVEHTTTGRRVMFDLGVRKDPENAAPRIVDMFKGGAIVVDRDITEQLADDGVDLGSISGVIWSHSHFDHVGDMSKFPASTELIFGQSTVLESHKVNPESTLLESDFVGRKLVPLNFEETPLEIGGFKARDFFEDGSLYILDVPGHLAGHVCALARVTPSSFVLLGGDACHHAGMLRPTAKLHRHFPCPGELLAATRRTISTVHFPPPDAAGQFDLAARTAPMLDVAEQGIYENKSAARSSIAKMGDFDANSDVLVVLAHDGSLVETLGPFPVSLTEWQAKGWKDRLTWAFLDETNPAFRFRVRT</sequence>
<keyword evidence="3" id="KW-0378">Hydrolase</keyword>
<reference evidence="6" key="1">
    <citation type="submission" date="2023-03" db="EMBL/GenBank/DDBJ databases">
        <title>Massive genome expansion in bonnet fungi (Mycena s.s.) driven by repeated elements and novel gene families across ecological guilds.</title>
        <authorList>
            <consortium name="Lawrence Berkeley National Laboratory"/>
            <person name="Harder C.B."/>
            <person name="Miyauchi S."/>
            <person name="Viragh M."/>
            <person name="Kuo A."/>
            <person name="Thoen E."/>
            <person name="Andreopoulos B."/>
            <person name="Lu D."/>
            <person name="Skrede I."/>
            <person name="Drula E."/>
            <person name="Henrissat B."/>
            <person name="Morin E."/>
            <person name="Kohler A."/>
            <person name="Barry K."/>
            <person name="LaButti K."/>
            <person name="Morin E."/>
            <person name="Salamov A."/>
            <person name="Lipzen A."/>
            <person name="Mereny Z."/>
            <person name="Hegedus B."/>
            <person name="Baldrian P."/>
            <person name="Stursova M."/>
            <person name="Weitz H."/>
            <person name="Taylor A."/>
            <person name="Grigoriev I.V."/>
            <person name="Nagy L.G."/>
            <person name="Martin F."/>
            <person name="Kauserud H."/>
        </authorList>
    </citation>
    <scope>NUCLEOTIDE SEQUENCE</scope>
    <source>
        <strain evidence="6">CBHHK002</strain>
    </source>
</reference>
<feature type="domain" description="Metallo-beta-lactamase" evidence="5">
    <location>
        <begin position="50"/>
        <end position="267"/>
    </location>
</feature>
<evidence type="ECO:0000256" key="3">
    <source>
        <dbReference type="ARBA" id="ARBA00022801"/>
    </source>
</evidence>
<accession>A0AAD7AS65</accession>
<evidence type="ECO:0000259" key="5">
    <source>
        <dbReference type="SMART" id="SM00849"/>
    </source>
</evidence>